<evidence type="ECO:0000313" key="1">
    <source>
        <dbReference type="EMBL" id="GGI24114.1"/>
    </source>
</evidence>
<name>A0ABQ2BGK0_9SPHI</name>
<evidence type="ECO:0000313" key="2">
    <source>
        <dbReference type="Proteomes" id="UP000645390"/>
    </source>
</evidence>
<sequence>MVNKPDGSGSLRFFIGSKTDSRTKNVMKNRANIFKKRMNIKISKQKIPKSVNDSGLVYLNE</sequence>
<proteinExistence type="predicted"/>
<dbReference type="EMBL" id="BMDJ01000002">
    <property type="protein sequence ID" value="GGI24114.1"/>
    <property type="molecule type" value="Genomic_DNA"/>
</dbReference>
<comment type="caution">
    <text evidence="1">The sequence shown here is derived from an EMBL/GenBank/DDBJ whole genome shotgun (WGS) entry which is preliminary data.</text>
</comment>
<keyword evidence="2" id="KW-1185">Reference proteome</keyword>
<accession>A0ABQ2BGK0</accession>
<reference evidence="2" key="1">
    <citation type="journal article" date="2019" name="Int. J. Syst. Evol. Microbiol.">
        <title>The Global Catalogue of Microorganisms (GCM) 10K type strain sequencing project: providing services to taxonomists for standard genome sequencing and annotation.</title>
        <authorList>
            <consortium name="The Broad Institute Genomics Platform"/>
            <consortium name="The Broad Institute Genome Sequencing Center for Infectious Disease"/>
            <person name="Wu L."/>
            <person name="Ma J."/>
        </authorList>
    </citation>
    <scope>NUCLEOTIDE SEQUENCE [LARGE SCALE GENOMIC DNA]</scope>
    <source>
        <strain evidence="2">CCM 8939</strain>
    </source>
</reference>
<dbReference type="Proteomes" id="UP000645390">
    <property type="component" value="Unassembled WGS sequence"/>
</dbReference>
<protein>
    <submittedName>
        <fullName evidence="1">Uncharacterized protein</fullName>
    </submittedName>
</protein>
<gene>
    <name evidence="1" type="ORF">GCM10008119_11040</name>
</gene>
<organism evidence="1 2">
    <name type="scientific">Pedobacter mendelii</name>
    <dbReference type="NCBI Taxonomy" id="1908240"/>
    <lineage>
        <taxon>Bacteria</taxon>
        <taxon>Pseudomonadati</taxon>
        <taxon>Bacteroidota</taxon>
        <taxon>Sphingobacteriia</taxon>
        <taxon>Sphingobacteriales</taxon>
        <taxon>Sphingobacteriaceae</taxon>
        <taxon>Pedobacter</taxon>
    </lineage>
</organism>